<dbReference type="InterPro" id="IPR043128">
    <property type="entry name" value="Rev_trsase/Diguanyl_cyclase"/>
</dbReference>
<evidence type="ECO:0000259" key="7">
    <source>
        <dbReference type="PROSITE" id="PS50158"/>
    </source>
</evidence>
<evidence type="ECO:0000313" key="9">
    <source>
        <dbReference type="Proteomes" id="UP000225706"/>
    </source>
</evidence>
<dbReference type="GO" id="GO:0004190">
    <property type="term" value="F:aspartic-type endopeptidase activity"/>
    <property type="evidence" value="ECO:0007669"/>
    <property type="project" value="UniProtKB-KW"/>
</dbReference>
<dbReference type="InterPro" id="IPR012337">
    <property type="entry name" value="RNaseH-like_sf"/>
</dbReference>
<dbReference type="InterPro" id="IPR001878">
    <property type="entry name" value="Znf_CCHC"/>
</dbReference>
<feature type="compositionally biased region" description="Basic and acidic residues" evidence="6">
    <location>
        <begin position="643"/>
        <end position="659"/>
    </location>
</feature>
<dbReference type="Pfam" id="PF17921">
    <property type="entry name" value="Integrase_H2C2"/>
    <property type="match status" value="1"/>
</dbReference>
<dbReference type="GO" id="GO:0008270">
    <property type="term" value="F:zinc ion binding"/>
    <property type="evidence" value="ECO:0007669"/>
    <property type="project" value="UniProtKB-KW"/>
</dbReference>
<dbReference type="GO" id="GO:0006508">
    <property type="term" value="P:proteolysis"/>
    <property type="evidence" value="ECO:0007669"/>
    <property type="project" value="UniProtKB-KW"/>
</dbReference>
<accession>A0A2B4RQW6</accession>
<organism evidence="8 9">
    <name type="scientific">Stylophora pistillata</name>
    <name type="common">Smooth cauliflower coral</name>
    <dbReference type="NCBI Taxonomy" id="50429"/>
    <lineage>
        <taxon>Eukaryota</taxon>
        <taxon>Metazoa</taxon>
        <taxon>Cnidaria</taxon>
        <taxon>Anthozoa</taxon>
        <taxon>Hexacorallia</taxon>
        <taxon>Scleractinia</taxon>
        <taxon>Astrocoeniina</taxon>
        <taxon>Pocilloporidae</taxon>
        <taxon>Stylophora</taxon>
    </lineage>
</organism>
<dbReference type="SUPFAM" id="SSF57756">
    <property type="entry name" value="Retrovirus zinc finger-like domains"/>
    <property type="match status" value="1"/>
</dbReference>
<proteinExistence type="predicted"/>
<evidence type="ECO:0000256" key="2">
    <source>
        <dbReference type="ARBA" id="ARBA00022750"/>
    </source>
</evidence>
<dbReference type="Gene3D" id="4.10.60.10">
    <property type="entry name" value="Zinc finger, CCHC-type"/>
    <property type="match status" value="1"/>
</dbReference>
<reference evidence="9" key="1">
    <citation type="journal article" date="2017" name="bioRxiv">
        <title>Comparative analysis of the genomes of Stylophora pistillata and Acropora digitifera provides evidence for extensive differences between species of corals.</title>
        <authorList>
            <person name="Voolstra C.R."/>
            <person name="Li Y."/>
            <person name="Liew Y.J."/>
            <person name="Baumgarten S."/>
            <person name="Zoccola D."/>
            <person name="Flot J.-F."/>
            <person name="Tambutte S."/>
            <person name="Allemand D."/>
            <person name="Aranda M."/>
        </authorList>
    </citation>
    <scope>NUCLEOTIDE SEQUENCE [LARGE SCALE GENOMIC DNA]</scope>
</reference>
<evidence type="ECO:0000313" key="8">
    <source>
        <dbReference type="EMBL" id="PFX20001.1"/>
    </source>
</evidence>
<dbReference type="Gene3D" id="1.10.340.70">
    <property type="match status" value="1"/>
</dbReference>
<dbReference type="GO" id="GO:0006259">
    <property type="term" value="P:DNA metabolic process"/>
    <property type="evidence" value="ECO:0007669"/>
    <property type="project" value="UniProtKB-ARBA"/>
</dbReference>
<dbReference type="FunFam" id="1.10.340.70:FF:000003">
    <property type="entry name" value="Protein CBG25708"/>
    <property type="match status" value="1"/>
</dbReference>
<protein>
    <submittedName>
        <fullName evidence="8">Transposon Tf2-11 polyprotein</fullName>
    </submittedName>
</protein>
<keyword evidence="9" id="KW-1185">Reference proteome</keyword>
<dbReference type="FunFam" id="3.30.70.270:FF:000026">
    <property type="entry name" value="Transposon Ty3-G Gag-Pol polyprotein"/>
    <property type="match status" value="1"/>
</dbReference>
<dbReference type="InterPro" id="IPR043502">
    <property type="entry name" value="DNA/RNA_pol_sf"/>
</dbReference>
<gene>
    <name evidence="8" type="primary">Tf2-11</name>
    <name evidence="8" type="ORF">AWC38_SpisGene15572</name>
</gene>
<name>A0A2B4RQW6_STYPI</name>
<dbReference type="STRING" id="50429.A0A2B4RQW6"/>
<dbReference type="InterPro" id="IPR036397">
    <property type="entry name" value="RNaseH_sf"/>
</dbReference>
<keyword evidence="5" id="KW-0479">Metal-binding</keyword>
<dbReference type="AlphaFoldDB" id="A0A2B4RQW6"/>
<dbReference type="InterPro" id="IPR000477">
    <property type="entry name" value="RT_dom"/>
</dbReference>
<keyword evidence="2" id="KW-0378">Hydrolase</keyword>
<dbReference type="PANTHER" id="PTHR37984:SF5">
    <property type="entry name" value="PROTEIN NYNRIN-LIKE"/>
    <property type="match status" value="1"/>
</dbReference>
<evidence type="ECO:0000256" key="5">
    <source>
        <dbReference type="PROSITE-ProRule" id="PRU00047"/>
    </source>
</evidence>
<feature type="region of interest" description="Disordered" evidence="6">
    <location>
        <begin position="608"/>
        <end position="659"/>
    </location>
</feature>
<evidence type="ECO:0000256" key="3">
    <source>
        <dbReference type="ARBA" id="ARBA00023125"/>
    </source>
</evidence>
<dbReference type="SUPFAM" id="SSF56672">
    <property type="entry name" value="DNA/RNA polymerases"/>
    <property type="match status" value="1"/>
</dbReference>
<dbReference type="Gene3D" id="3.30.70.270">
    <property type="match status" value="2"/>
</dbReference>
<feature type="domain" description="CCHC-type" evidence="7">
    <location>
        <begin position="11"/>
        <end position="25"/>
    </location>
</feature>
<dbReference type="Pfam" id="PF00078">
    <property type="entry name" value="RVT_1"/>
    <property type="match status" value="1"/>
</dbReference>
<dbReference type="InterPro" id="IPR036875">
    <property type="entry name" value="Znf_CCHC_sf"/>
</dbReference>
<keyword evidence="4" id="KW-0511">Multifunctional enzyme</keyword>
<dbReference type="InterPro" id="IPR041588">
    <property type="entry name" value="Integrase_H2C2"/>
</dbReference>
<dbReference type="OrthoDB" id="775972at2759"/>
<dbReference type="Pfam" id="PF17919">
    <property type="entry name" value="RT_RNaseH_2"/>
    <property type="match status" value="1"/>
</dbReference>
<dbReference type="EMBL" id="LSMT01000335">
    <property type="protein sequence ID" value="PFX20001.1"/>
    <property type="molecule type" value="Genomic_DNA"/>
</dbReference>
<keyword evidence="1" id="KW-0645">Protease</keyword>
<dbReference type="FunFam" id="3.10.20.370:FF:000001">
    <property type="entry name" value="Retrovirus-related Pol polyprotein from transposon 17.6-like protein"/>
    <property type="match status" value="1"/>
</dbReference>
<evidence type="ECO:0000256" key="4">
    <source>
        <dbReference type="ARBA" id="ARBA00023268"/>
    </source>
</evidence>
<dbReference type="InterPro" id="IPR041577">
    <property type="entry name" value="RT_RNaseH_2"/>
</dbReference>
<dbReference type="InterPro" id="IPR050951">
    <property type="entry name" value="Retrovirus_Pol_polyprotein"/>
</dbReference>
<dbReference type="Proteomes" id="UP000225706">
    <property type="component" value="Unassembled WGS sequence"/>
</dbReference>
<dbReference type="PROSITE" id="PS50158">
    <property type="entry name" value="ZF_CCHC"/>
    <property type="match status" value="1"/>
</dbReference>
<evidence type="ECO:0000256" key="1">
    <source>
        <dbReference type="ARBA" id="ARBA00022670"/>
    </source>
</evidence>
<evidence type="ECO:0000256" key="6">
    <source>
        <dbReference type="SAM" id="MobiDB-lite"/>
    </source>
</evidence>
<dbReference type="PANTHER" id="PTHR37984">
    <property type="entry name" value="PROTEIN CBG26694"/>
    <property type="match status" value="1"/>
</dbReference>
<comment type="caution">
    <text evidence="8">The sequence shown here is derived from an EMBL/GenBank/DDBJ whole genome shotgun (WGS) entry which is preliminary data.</text>
</comment>
<keyword evidence="2" id="KW-0064">Aspartyl protease</keyword>
<dbReference type="SUPFAM" id="SSF53098">
    <property type="entry name" value="Ribonuclease H-like"/>
    <property type="match status" value="1"/>
</dbReference>
<dbReference type="Gene3D" id="3.30.420.10">
    <property type="entry name" value="Ribonuclease H-like superfamily/Ribonuclease H"/>
    <property type="match status" value="1"/>
</dbReference>
<keyword evidence="5" id="KW-0863">Zinc-finger</keyword>
<dbReference type="SMART" id="SM00343">
    <property type="entry name" value="ZnF_C2HC"/>
    <property type="match status" value="2"/>
</dbReference>
<keyword evidence="5" id="KW-0862">Zinc</keyword>
<sequence>MKTPKDQARICYRCGSPDHLANVCKFKKYKCNWCGKVGHLSKVCKSKSTKGEQESHATNHVEASEVEDDPLGMFAVHDCITDAVTVPIIIEGKEVNMEEEHLKVLEAVLQRLSKYGVQLKAEKCSFMQNQVEFLGYLTDKEGVHPNPEKVKGIMGAPIPTCISELKSFLGMLQYYGKFLPNLSTLLQPLNNLLREGVSWLWGPDCQKAFDDAKQQLLSAKVLTHYDVKLPLVLACDASSYGIGAVISHIMENGEERPIAFASRTLSSSEKNYGQIDKEALAIIYGYEIKHQGTDAHANVDALSRLLVDHVAACQGSELYHFNYAINDLPITCRDIACATQGDKLLSTVVQFVQNGWPDQSCLPEELLPFFYRRNELSREQDCLLWGMRVVIPDEYKSAMLSSLHEDHSGICRMKALVRSYLWWPKLDTAIEETERNCSACQEVKKGAVPAPLIPWKWPTRVWQRLHIDFAEYEGINYLLIVDAHSKWPEVYVTQSTTAAKTIELLSGLFASYGSLKRLCPIIAPSLPLMNLKSSYSQIVLFRPGYHHIIQPPMVELRGPLAYQIKVGDRMCHVHVDHLLSAGNSHSDSNTGGSPTVEVSFPVSTTVLPTMIPTGDTSTPCECPPIEPRELPASQPTVSTTPGRADRPKRTIRPPERSNL</sequence>
<dbReference type="GO" id="GO:0003677">
    <property type="term" value="F:DNA binding"/>
    <property type="evidence" value="ECO:0007669"/>
    <property type="project" value="UniProtKB-KW"/>
</dbReference>
<keyword evidence="3" id="KW-0238">DNA-binding</keyword>